<accession>A0A9W4H776</accession>
<dbReference type="AlphaFoldDB" id="A0A9W4H776"/>
<feature type="compositionally biased region" description="Polar residues" evidence="1">
    <location>
        <begin position="14"/>
        <end position="26"/>
    </location>
</feature>
<evidence type="ECO:0000313" key="2">
    <source>
        <dbReference type="EMBL" id="CAG7657062.1"/>
    </source>
</evidence>
<dbReference type="EMBL" id="CAJVAX010000022">
    <property type="protein sequence ID" value="CAG7657062.1"/>
    <property type="molecule type" value="Genomic_DNA"/>
</dbReference>
<organism evidence="2 3">
    <name type="scientific">Actinacidiphila bryophytorum</name>
    <dbReference type="NCBI Taxonomy" id="1436133"/>
    <lineage>
        <taxon>Bacteria</taxon>
        <taxon>Bacillati</taxon>
        <taxon>Actinomycetota</taxon>
        <taxon>Actinomycetes</taxon>
        <taxon>Kitasatosporales</taxon>
        <taxon>Streptomycetaceae</taxon>
        <taxon>Actinacidiphila</taxon>
    </lineage>
</organism>
<comment type="caution">
    <text evidence="2">The sequence shown here is derived from an EMBL/GenBank/DDBJ whole genome shotgun (WGS) entry which is preliminary data.</text>
</comment>
<gene>
    <name evidence="2" type="ORF">SBRY_80164</name>
</gene>
<evidence type="ECO:0000313" key="3">
    <source>
        <dbReference type="Proteomes" id="UP001153328"/>
    </source>
</evidence>
<feature type="region of interest" description="Disordered" evidence="1">
    <location>
        <begin position="1"/>
        <end position="54"/>
    </location>
</feature>
<reference evidence="2" key="1">
    <citation type="submission" date="2021-06" db="EMBL/GenBank/DDBJ databases">
        <authorList>
            <person name="Arsene-Ploetze F."/>
        </authorList>
    </citation>
    <scope>NUCLEOTIDE SEQUENCE</scope>
    <source>
        <strain evidence="2">SBRY1</strain>
    </source>
</reference>
<evidence type="ECO:0000256" key="1">
    <source>
        <dbReference type="SAM" id="MobiDB-lite"/>
    </source>
</evidence>
<keyword evidence="3" id="KW-1185">Reference proteome</keyword>
<protein>
    <submittedName>
        <fullName evidence="2">Uncharacterized protein</fullName>
    </submittedName>
</protein>
<dbReference type="RefSeq" id="WP_205045764.1">
    <property type="nucleotide sequence ID" value="NZ_CAJVAX010000022.1"/>
</dbReference>
<dbReference type="Proteomes" id="UP001153328">
    <property type="component" value="Unassembled WGS sequence"/>
</dbReference>
<name>A0A9W4H776_9ACTN</name>
<sequence>MAGDIATPGIANPETANPETADTQIANPDFAEPGVGPAPKHKAFTTKNPDGIPGWEVTQDAVRLVALAPGDRPAGSSAVQALRLGGEDTQSGAVSQTVPTTAGRRTAISWMESPDIADPADRGSAEPAPAEQEYMVLVRPVESAKGPGVTKEAFVPAGAAGPAWSRRCVEFIPTGSNVTVEFTAARAGALAPLITGLTLTAGGAPPPQPVALYGTATGSPVTAEPGGTVRLTFAVGSRAADAVPGEKVTAALRPQPPLAPAAGSPGTVAFAGSVLTAGGPPQEGVFEVTVPPGTAPGVYQAVADLAHDGAPLAHGTLAWDVEVVHAEAAVEPA</sequence>
<proteinExistence type="predicted"/>